<comment type="caution">
    <text evidence="1">The sequence shown here is derived from an EMBL/GenBank/DDBJ whole genome shotgun (WGS) entry which is preliminary data.</text>
</comment>
<organism evidence="1 2">
    <name type="scientific">Plebeiibacterium sediminum</name>
    <dbReference type="NCBI Taxonomy" id="2992112"/>
    <lineage>
        <taxon>Bacteria</taxon>
        <taxon>Pseudomonadati</taxon>
        <taxon>Bacteroidota</taxon>
        <taxon>Bacteroidia</taxon>
        <taxon>Marinilabiliales</taxon>
        <taxon>Marinilabiliaceae</taxon>
        <taxon>Plebeiibacterium</taxon>
    </lineage>
</organism>
<dbReference type="RefSeq" id="WP_301191419.1">
    <property type="nucleotide sequence ID" value="NZ_JAPDPJ010000038.1"/>
</dbReference>
<name>A0AAE3M790_9BACT</name>
<keyword evidence="2" id="KW-1185">Reference proteome</keyword>
<gene>
    <name evidence="1" type="ORF">OM075_15375</name>
</gene>
<evidence type="ECO:0000313" key="2">
    <source>
        <dbReference type="Proteomes" id="UP001209229"/>
    </source>
</evidence>
<dbReference type="EMBL" id="JAPDPJ010000038">
    <property type="protein sequence ID" value="MCW3787855.1"/>
    <property type="molecule type" value="Genomic_DNA"/>
</dbReference>
<accession>A0AAE3M790</accession>
<sequence length="122" mass="14619">MRAIKLSMESFLIKWAEMCIDWFMNFFADPEYYWVEENYPSKPKPTTNLQIESEVETTQKVTSKKHRLTGLFVVDKLLVKSLKRSVKLIQSTHNMLVDIIYQIDWPKIRLPHKQMLQLIKME</sequence>
<evidence type="ECO:0000313" key="1">
    <source>
        <dbReference type="EMBL" id="MCW3787855.1"/>
    </source>
</evidence>
<dbReference type="Proteomes" id="UP001209229">
    <property type="component" value="Unassembled WGS sequence"/>
</dbReference>
<proteinExistence type="predicted"/>
<reference evidence="1" key="1">
    <citation type="submission" date="2022-10" db="EMBL/GenBank/DDBJ databases">
        <authorList>
            <person name="Yu W.X."/>
        </authorList>
    </citation>
    <scope>NUCLEOTIDE SEQUENCE</scope>
    <source>
        <strain evidence="1">AAT</strain>
    </source>
</reference>
<protein>
    <submittedName>
        <fullName evidence="1">Uncharacterized protein</fullName>
    </submittedName>
</protein>
<dbReference type="AlphaFoldDB" id="A0AAE3M790"/>